<evidence type="ECO:0000313" key="1">
    <source>
        <dbReference type="EMBL" id="KAK5862711.1"/>
    </source>
</evidence>
<name>A0AAN7XE97_ELEMC</name>
<evidence type="ECO:0000313" key="2">
    <source>
        <dbReference type="Proteomes" id="UP001346869"/>
    </source>
</evidence>
<dbReference type="Proteomes" id="UP001346869">
    <property type="component" value="Unassembled WGS sequence"/>
</dbReference>
<dbReference type="AlphaFoldDB" id="A0AAN7XE97"/>
<comment type="caution">
    <text evidence="1">The sequence shown here is derived from an EMBL/GenBank/DDBJ whole genome shotgun (WGS) entry which is preliminary data.</text>
</comment>
<keyword evidence="2" id="KW-1185">Reference proteome</keyword>
<sequence>MVRVMYELEVKWMPVWWPVVGCQSGRHREKAIPMREDITIAWLADSFRPLLKNQCPFVRPAHLAVSQLG</sequence>
<gene>
    <name evidence="1" type="ORF">PBY51_018080</name>
</gene>
<dbReference type="EMBL" id="JAUZQC010000012">
    <property type="protein sequence ID" value="KAK5862711.1"/>
    <property type="molecule type" value="Genomic_DNA"/>
</dbReference>
<organism evidence="1 2">
    <name type="scientific">Eleginops maclovinus</name>
    <name type="common">Patagonian blennie</name>
    <name type="synonym">Eleginus maclovinus</name>
    <dbReference type="NCBI Taxonomy" id="56733"/>
    <lineage>
        <taxon>Eukaryota</taxon>
        <taxon>Metazoa</taxon>
        <taxon>Chordata</taxon>
        <taxon>Craniata</taxon>
        <taxon>Vertebrata</taxon>
        <taxon>Euteleostomi</taxon>
        <taxon>Actinopterygii</taxon>
        <taxon>Neopterygii</taxon>
        <taxon>Teleostei</taxon>
        <taxon>Neoteleostei</taxon>
        <taxon>Acanthomorphata</taxon>
        <taxon>Eupercaria</taxon>
        <taxon>Perciformes</taxon>
        <taxon>Notothenioidei</taxon>
        <taxon>Eleginopidae</taxon>
        <taxon>Eleginops</taxon>
    </lineage>
</organism>
<reference evidence="1 2" key="2">
    <citation type="journal article" date="2023" name="Mol. Biol. Evol.">
        <title>Genomics of Secondarily Temperate Adaptation in the Only Non-Antarctic Icefish.</title>
        <authorList>
            <person name="Rivera-Colon A.G."/>
            <person name="Rayamajhi N."/>
            <person name="Minhas B.F."/>
            <person name="Madrigal G."/>
            <person name="Bilyk K.T."/>
            <person name="Yoon V."/>
            <person name="Hune M."/>
            <person name="Gregory S."/>
            <person name="Cheng C.H.C."/>
            <person name="Catchen J.M."/>
        </authorList>
    </citation>
    <scope>NUCLEOTIDE SEQUENCE [LARGE SCALE GENOMIC DNA]</scope>
    <source>
        <strain evidence="1">JMC-PN-2008</strain>
    </source>
</reference>
<protein>
    <submittedName>
        <fullName evidence="1">Uncharacterized protein</fullName>
    </submittedName>
</protein>
<reference evidence="1 2" key="1">
    <citation type="journal article" date="2023" name="Genes (Basel)">
        <title>Chromosome-Level Genome Assembly and Circadian Gene Repertoire of the Patagonia Blennie Eleginops maclovinus-The Closest Ancestral Proxy of Antarctic Cryonotothenioids.</title>
        <authorList>
            <person name="Cheng C.C."/>
            <person name="Rivera-Colon A.G."/>
            <person name="Minhas B.F."/>
            <person name="Wilson L."/>
            <person name="Rayamajhi N."/>
            <person name="Vargas-Chacoff L."/>
            <person name="Catchen J.M."/>
        </authorList>
    </citation>
    <scope>NUCLEOTIDE SEQUENCE [LARGE SCALE GENOMIC DNA]</scope>
    <source>
        <strain evidence="1">JMC-PN-2008</strain>
    </source>
</reference>
<proteinExistence type="predicted"/>
<accession>A0AAN7XE97</accession>